<dbReference type="PRINTS" id="PR01422">
    <property type="entry name" value="GPR56ORPHANR"/>
</dbReference>
<feature type="transmembrane region" description="Helical" evidence="18">
    <location>
        <begin position="308"/>
        <end position="326"/>
    </location>
</feature>
<comment type="subcellular location">
    <subcellularLocation>
        <location evidence="1">Cell membrane</location>
        <topology evidence="1">Multi-pass membrane protein</topology>
    </subcellularLocation>
</comment>
<feature type="region of interest" description="Disordered" evidence="17">
    <location>
        <begin position="493"/>
        <end position="521"/>
    </location>
</feature>
<dbReference type="FunFam" id="1.20.1070.10:FF:000249">
    <property type="entry name" value="Adhesion G protein-coupled receptor G5"/>
    <property type="match status" value="1"/>
</dbReference>
<feature type="transmembrane region" description="Helical" evidence="18">
    <location>
        <begin position="232"/>
        <end position="254"/>
    </location>
</feature>
<dbReference type="FunFam" id="2.60.220.50:FF:000026">
    <property type="entry name" value="Adhesion G protein-coupled receptor G5"/>
    <property type="match status" value="1"/>
</dbReference>
<keyword evidence="8 18" id="KW-0472">Membrane</keyword>
<feature type="domain" description="GAIN-B" evidence="19">
    <location>
        <begin position="69"/>
        <end position="221"/>
    </location>
</feature>
<evidence type="ECO:0000256" key="2">
    <source>
        <dbReference type="ARBA" id="ARBA00007343"/>
    </source>
</evidence>
<evidence type="ECO:0000256" key="1">
    <source>
        <dbReference type="ARBA" id="ARBA00004651"/>
    </source>
</evidence>
<sequence length="548" mass="62827">MAMTSDSHRPIEDVKRYMNYLETNSFSRKLVNLQDEQRAIHTLEIKLKEIVFHTKNVTIEVDKIQALVYKLTCNFTGLTINSSYLEKAKTKHSMQFPSELTRHTCKANQTMQLICIYFNMNRFFQDDDKSLLLNNNILGASLVNHSVSNLKQYVNISFWHNESLDRYDLTCVFWKEGAGKTSWGAWSSEGCKTVLVGPYQVLCHCDHLTYFAVLMKLSSTKISKELLDPLNYISIVGCSLSTVASLFTILFQLYSRKKSDSTTHIHMNLHVSVILLNVTFLLSPFLTSLSVGCVAIAALLHYSLLSCLTWMAIEGFNLYMLLVRVYNIYIRRYILKLCVLGWGLPAIIVVLLLLVKNSAYGYYEIQIQNSLQNDTSPQNASMCWIKSREIHWVFVMGYAGVTTLFNLVVLIWAVKMLRGLHSREKWESRPCQDITTVLGVSVLLGITWTLAFFSFHPILLPQLFLFTIFNSFYGFFLFLWFCAQKRRSNLKAETSSSSQMTRTGPQNHNSPNRSPQPSSLTRFFSRFCPQGTRHQDGEVEKDMECPGT</sequence>
<evidence type="ECO:0000259" key="19">
    <source>
        <dbReference type="PROSITE" id="PS50221"/>
    </source>
</evidence>
<dbReference type="Gene3D" id="2.60.220.50">
    <property type="match status" value="1"/>
</dbReference>
<dbReference type="AlphaFoldDB" id="F6VQV4"/>
<keyword evidence="22" id="KW-1185">Reference proteome</keyword>
<dbReference type="InterPro" id="IPR017981">
    <property type="entry name" value="GPCR_2-like_7TM"/>
</dbReference>
<reference evidence="21" key="2">
    <citation type="submission" date="2025-08" db="UniProtKB">
        <authorList>
            <consortium name="Ensembl"/>
        </authorList>
    </citation>
    <scope>IDENTIFICATION</scope>
</reference>
<gene>
    <name evidence="21" type="primary">ADGRG5</name>
</gene>
<dbReference type="eggNOG" id="KOG4193">
    <property type="taxonomic scope" value="Eukaryota"/>
</dbReference>
<evidence type="ECO:0000259" key="20">
    <source>
        <dbReference type="PROSITE" id="PS50261"/>
    </source>
</evidence>
<dbReference type="InterPro" id="IPR057244">
    <property type="entry name" value="GAIN_B"/>
</dbReference>
<name>F6VQV4_MONDO</name>
<evidence type="ECO:0000256" key="15">
    <source>
        <dbReference type="ARBA" id="ARBA00082053"/>
    </source>
</evidence>
<dbReference type="HOGENOM" id="CLU_002753_3_9_1"/>
<dbReference type="SMART" id="SM00303">
    <property type="entry name" value="GPS"/>
    <property type="match status" value="1"/>
</dbReference>
<dbReference type="PANTHER" id="PTHR12011:SF326">
    <property type="entry name" value="ADHESION G-PROTEIN COUPLED RECEPTOR G5"/>
    <property type="match status" value="1"/>
</dbReference>
<dbReference type="InterPro" id="IPR000832">
    <property type="entry name" value="GPCR_2_secretin-like"/>
</dbReference>
<comment type="similarity">
    <text evidence="2">Belongs to the G-protein coupled receptor 2 family. Adhesion G-protein coupled receptor (ADGR) subfamily.</text>
</comment>
<evidence type="ECO:0000256" key="3">
    <source>
        <dbReference type="ARBA" id="ARBA00022475"/>
    </source>
</evidence>
<feature type="transmembrane region" description="Helical" evidence="18">
    <location>
        <begin position="333"/>
        <end position="355"/>
    </location>
</feature>
<dbReference type="GO" id="GO:0004930">
    <property type="term" value="F:G protein-coupled receptor activity"/>
    <property type="evidence" value="ECO:0007669"/>
    <property type="project" value="UniProtKB-KW"/>
</dbReference>
<evidence type="ECO:0000313" key="21">
    <source>
        <dbReference type="Ensembl" id="ENSMODP00000017515.3"/>
    </source>
</evidence>
<dbReference type="Gene3D" id="1.20.1070.10">
    <property type="entry name" value="Rhodopsin 7-helix transmembrane proteins"/>
    <property type="match status" value="1"/>
</dbReference>
<keyword evidence="7" id="KW-0297">G-protein coupled receptor</keyword>
<keyword evidence="4 18" id="KW-0812">Transmembrane</keyword>
<feature type="transmembrane region" description="Helical" evidence="18">
    <location>
        <begin position="434"/>
        <end position="453"/>
    </location>
</feature>
<dbReference type="PRINTS" id="PR00249">
    <property type="entry name" value="GPCRSECRETIN"/>
</dbReference>
<dbReference type="GeneTree" id="ENSGT00940000161359"/>
<evidence type="ECO:0000256" key="4">
    <source>
        <dbReference type="ARBA" id="ARBA00022692"/>
    </source>
</evidence>
<keyword evidence="6 18" id="KW-1133">Transmembrane helix</keyword>
<evidence type="ECO:0000256" key="12">
    <source>
        <dbReference type="ARBA" id="ARBA00023224"/>
    </source>
</evidence>
<keyword evidence="11" id="KW-0325">Glycoprotein</keyword>
<feature type="transmembrane region" description="Helical" evidence="18">
    <location>
        <begin position="459"/>
        <end position="481"/>
    </location>
</feature>
<proteinExistence type="inferred from homology"/>
<dbReference type="Pfam" id="PF01825">
    <property type="entry name" value="GPS"/>
    <property type="match status" value="1"/>
</dbReference>
<accession>F6VQV4</accession>
<evidence type="ECO:0000256" key="10">
    <source>
        <dbReference type="ARBA" id="ARBA00023170"/>
    </source>
</evidence>
<feature type="transmembrane region" description="Helical" evidence="18">
    <location>
        <begin position="274"/>
        <end position="302"/>
    </location>
</feature>
<keyword evidence="12" id="KW-0807">Transducer</keyword>
<dbReference type="Ensembl" id="ENSMODT00000017841.3">
    <property type="protein sequence ID" value="ENSMODP00000017515.3"/>
    <property type="gene ID" value="ENSMODG00000014001.3"/>
</dbReference>
<evidence type="ECO:0000256" key="8">
    <source>
        <dbReference type="ARBA" id="ARBA00023136"/>
    </source>
</evidence>
<evidence type="ECO:0000256" key="7">
    <source>
        <dbReference type="ARBA" id="ARBA00023040"/>
    </source>
</evidence>
<reference evidence="21 22" key="1">
    <citation type="journal article" date="2007" name="Nature">
        <title>Genome of the marsupial Monodelphis domestica reveals innovation in non-coding sequences.</title>
        <authorList>
            <person name="Mikkelsen T.S."/>
            <person name="Wakefield M.J."/>
            <person name="Aken B."/>
            <person name="Amemiya C.T."/>
            <person name="Chang J.L."/>
            <person name="Duke S."/>
            <person name="Garber M."/>
            <person name="Gentles A.J."/>
            <person name="Goodstadt L."/>
            <person name="Heger A."/>
            <person name="Jurka J."/>
            <person name="Kamal M."/>
            <person name="Mauceli E."/>
            <person name="Searle S.M."/>
            <person name="Sharpe T."/>
            <person name="Baker M.L."/>
            <person name="Batzer M.A."/>
            <person name="Benos P.V."/>
            <person name="Belov K."/>
            <person name="Clamp M."/>
            <person name="Cook A."/>
            <person name="Cuff J."/>
            <person name="Das R."/>
            <person name="Davidow L."/>
            <person name="Deakin J.E."/>
            <person name="Fazzari M.J."/>
            <person name="Glass J.L."/>
            <person name="Grabherr M."/>
            <person name="Greally J.M."/>
            <person name="Gu W."/>
            <person name="Hore T.A."/>
            <person name="Huttley G.A."/>
            <person name="Kleber M."/>
            <person name="Jirtle R.L."/>
            <person name="Koina E."/>
            <person name="Lee J.T."/>
            <person name="Mahony S."/>
            <person name="Marra M.A."/>
            <person name="Miller R.D."/>
            <person name="Nicholls R.D."/>
            <person name="Oda M."/>
            <person name="Papenfuss A.T."/>
            <person name="Parra Z.E."/>
            <person name="Pollock D.D."/>
            <person name="Ray D.A."/>
            <person name="Schein J.E."/>
            <person name="Speed T.P."/>
            <person name="Thompson K."/>
            <person name="VandeBerg J.L."/>
            <person name="Wade C.M."/>
            <person name="Walker J.A."/>
            <person name="Waters P.D."/>
            <person name="Webber C."/>
            <person name="Weidman J.R."/>
            <person name="Xie X."/>
            <person name="Zody M.C."/>
            <person name="Baldwin J."/>
            <person name="Abdouelleil A."/>
            <person name="Abdulkadir J."/>
            <person name="Abebe A."/>
            <person name="Abera B."/>
            <person name="Abreu J."/>
            <person name="Acer S.C."/>
            <person name="Aftuck L."/>
            <person name="Alexander A."/>
            <person name="An P."/>
            <person name="Anderson E."/>
            <person name="Anderson S."/>
            <person name="Arachi H."/>
            <person name="Azer M."/>
            <person name="Bachantsang P."/>
            <person name="Barry A."/>
            <person name="Bayul T."/>
            <person name="Berlin A."/>
            <person name="Bessette D."/>
            <person name="Bloom T."/>
            <person name="Bloom T."/>
            <person name="Boguslavskiy L."/>
            <person name="Bonnet C."/>
            <person name="Boukhgalter B."/>
            <person name="Bourzgui I."/>
            <person name="Brown A."/>
            <person name="Cahill P."/>
            <person name="Channer S."/>
            <person name="Cheshatsang Y."/>
            <person name="Chuda L."/>
            <person name="Citroen M."/>
            <person name="Collymore A."/>
            <person name="Cooke P."/>
            <person name="Costello M."/>
            <person name="D'Aco K."/>
            <person name="Daza R."/>
            <person name="De Haan G."/>
            <person name="DeGray S."/>
            <person name="DeMaso C."/>
            <person name="Dhargay N."/>
            <person name="Dooley K."/>
            <person name="Dooley E."/>
            <person name="Doricent M."/>
            <person name="Dorje P."/>
            <person name="Dorjee K."/>
            <person name="Dupes A."/>
            <person name="Elong R."/>
            <person name="Falk J."/>
            <person name="Farina A."/>
            <person name="Faro S."/>
            <person name="Ferguson D."/>
            <person name="Fisher S."/>
            <person name="Foley C.D."/>
            <person name="Franke A."/>
            <person name="Friedrich D."/>
            <person name="Gadbois L."/>
            <person name="Gearin G."/>
            <person name="Gearin C.R."/>
            <person name="Giannoukos G."/>
            <person name="Goode T."/>
            <person name="Graham J."/>
            <person name="Grandbois E."/>
            <person name="Grewal S."/>
            <person name="Gyaltsen K."/>
            <person name="Hafez N."/>
            <person name="Hagos B."/>
            <person name="Hall J."/>
            <person name="Henson C."/>
            <person name="Hollinger A."/>
            <person name="Honan T."/>
            <person name="Huard M.D."/>
            <person name="Hughes L."/>
            <person name="Hurhula B."/>
            <person name="Husby M.E."/>
            <person name="Kamat A."/>
            <person name="Kanga B."/>
            <person name="Kashin S."/>
            <person name="Khazanovich D."/>
            <person name="Kisner P."/>
            <person name="Lance K."/>
            <person name="Lara M."/>
            <person name="Lee W."/>
            <person name="Lennon N."/>
            <person name="Letendre F."/>
            <person name="LeVine R."/>
            <person name="Lipovsky A."/>
            <person name="Liu X."/>
            <person name="Liu J."/>
            <person name="Liu S."/>
            <person name="Lokyitsang T."/>
            <person name="Lokyitsang Y."/>
            <person name="Lubonja R."/>
            <person name="Lui A."/>
            <person name="MacDonald P."/>
            <person name="Magnisalis V."/>
            <person name="Maru K."/>
            <person name="Matthews C."/>
            <person name="McCusker W."/>
            <person name="McDonough S."/>
            <person name="Mehta T."/>
            <person name="Meldrim J."/>
            <person name="Meneus L."/>
            <person name="Mihai O."/>
            <person name="Mihalev A."/>
            <person name="Mihova T."/>
            <person name="Mittelman R."/>
            <person name="Mlenga V."/>
            <person name="Montmayeur A."/>
            <person name="Mulrain L."/>
            <person name="Navidi A."/>
            <person name="Naylor J."/>
            <person name="Negash T."/>
            <person name="Nguyen T."/>
            <person name="Nguyen N."/>
            <person name="Nicol R."/>
            <person name="Norbu C."/>
            <person name="Norbu N."/>
            <person name="Novod N."/>
            <person name="O'Neill B."/>
            <person name="Osman S."/>
            <person name="Markiewicz E."/>
            <person name="Oyono O.L."/>
            <person name="Patti C."/>
            <person name="Phunkhang P."/>
            <person name="Pierre F."/>
            <person name="Priest M."/>
            <person name="Raghuraman S."/>
            <person name="Rege F."/>
            <person name="Reyes R."/>
            <person name="Rise C."/>
            <person name="Rogov P."/>
            <person name="Ross K."/>
            <person name="Ryan E."/>
            <person name="Settipalli S."/>
            <person name="Shea T."/>
            <person name="Sherpa N."/>
            <person name="Shi L."/>
            <person name="Shih D."/>
            <person name="Sparrow T."/>
            <person name="Spaulding J."/>
            <person name="Stalker J."/>
            <person name="Stange-Thomann N."/>
            <person name="Stavropoulos S."/>
            <person name="Stone C."/>
            <person name="Strader C."/>
            <person name="Tesfaye S."/>
            <person name="Thomson T."/>
            <person name="Thoulutsang Y."/>
            <person name="Thoulutsang D."/>
            <person name="Topham K."/>
            <person name="Topping I."/>
            <person name="Tsamla T."/>
            <person name="Vassiliev H."/>
            <person name="Vo A."/>
            <person name="Wangchuk T."/>
            <person name="Wangdi T."/>
            <person name="Weiand M."/>
            <person name="Wilkinson J."/>
            <person name="Wilson A."/>
            <person name="Yadav S."/>
            <person name="Young G."/>
            <person name="Yu Q."/>
            <person name="Zembek L."/>
            <person name="Zhong D."/>
            <person name="Zimmer A."/>
            <person name="Zwirko Z."/>
            <person name="Jaffe D.B."/>
            <person name="Alvarez P."/>
            <person name="Brockman W."/>
            <person name="Butler J."/>
            <person name="Chin C."/>
            <person name="Gnerre S."/>
            <person name="MacCallum I."/>
            <person name="Graves J.A."/>
            <person name="Ponting C.P."/>
            <person name="Breen M."/>
            <person name="Samollow P.B."/>
            <person name="Lander E.S."/>
            <person name="Lindblad-Toh K."/>
        </authorList>
    </citation>
    <scope>NUCLEOTIDE SEQUENCE [LARGE SCALE GENOMIC DNA]</scope>
</reference>
<keyword evidence="9" id="KW-1015">Disulfide bond</keyword>
<protein>
    <recommendedName>
        <fullName evidence="13">Adhesion G-protein coupled receptor G5</fullName>
    </recommendedName>
    <alternativeName>
        <fullName evidence="15">G-protein coupled receptor 114</fullName>
    </alternativeName>
    <alternativeName>
        <fullName evidence="14">G-protein coupled receptor PGR27</fullName>
    </alternativeName>
</protein>
<dbReference type="PANTHER" id="PTHR12011">
    <property type="entry name" value="ADHESION G-PROTEIN COUPLED RECEPTOR"/>
    <property type="match status" value="1"/>
</dbReference>
<evidence type="ECO:0000313" key="22">
    <source>
        <dbReference type="Proteomes" id="UP000002280"/>
    </source>
</evidence>
<organism evidence="21 22">
    <name type="scientific">Monodelphis domestica</name>
    <name type="common">Gray short-tailed opossum</name>
    <dbReference type="NCBI Taxonomy" id="13616"/>
    <lineage>
        <taxon>Eukaryota</taxon>
        <taxon>Metazoa</taxon>
        <taxon>Chordata</taxon>
        <taxon>Craniata</taxon>
        <taxon>Vertebrata</taxon>
        <taxon>Euteleostomi</taxon>
        <taxon>Mammalia</taxon>
        <taxon>Metatheria</taxon>
        <taxon>Didelphimorphia</taxon>
        <taxon>Didelphidae</taxon>
        <taxon>Monodelphis</taxon>
    </lineage>
</organism>
<keyword evidence="3" id="KW-1003">Cell membrane</keyword>
<dbReference type="Pfam" id="PF00002">
    <property type="entry name" value="7tm_2"/>
    <property type="match status" value="1"/>
</dbReference>
<evidence type="ECO:0000256" key="13">
    <source>
        <dbReference type="ARBA" id="ARBA00069920"/>
    </source>
</evidence>
<dbReference type="Proteomes" id="UP000002280">
    <property type="component" value="Chromosome 1"/>
</dbReference>
<evidence type="ECO:0000256" key="14">
    <source>
        <dbReference type="ARBA" id="ARBA00078368"/>
    </source>
</evidence>
<dbReference type="PROSITE" id="PS50261">
    <property type="entry name" value="G_PROTEIN_RECEP_F2_4"/>
    <property type="match status" value="1"/>
</dbReference>
<dbReference type="InterPro" id="IPR000203">
    <property type="entry name" value="GPS"/>
</dbReference>
<dbReference type="PROSITE" id="PS50221">
    <property type="entry name" value="GAIN_B"/>
    <property type="match status" value="1"/>
</dbReference>
<dbReference type="InterPro" id="IPR046338">
    <property type="entry name" value="GAIN_dom_sf"/>
</dbReference>
<dbReference type="GO" id="GO:0007166">
    <property type="term" value="P:cell surface receptor signaling pathway"/>
    <property type="evidence" value="ECO:0007669"/>
    <property type="project" value="InterPro"/>
</dbReference>
<dbReference type="GO" id="GO:0007189">
    <property type="term" value="P:adenylate cyclase-activating G protein-coupled receptor signaling pathway"/>
    <property type="evidence" value="ECO:0007669"/>
    <property type="project" value="UniProtKB-ARBA"/>
</dbReference>
<dbReference type="GO" id="GO:0005886">
    <property type="term" value="C:plasma membrane"/>
    <property type="evidence" value="ECO:0007669"/>
    <property type="project" value="UniProtKB-SubCell"/>
</dbReference>
<keyword evidence="5" id="KW-0732">Signal</keyword>
<keyword evidence="10" id="KW-0675">Receptor</keyword>
<evidence type="ECO:0000256" key="18">
    <source>
        <dbReference type="SAM" id="Phobius"/>
    </source>
</evidence>
<feature type="transmembrane region" description="Helical" evidence="18">
    <location>
        <begin position="390"/>
        <end position="414"/>
    </location>
</feature>
<dbReference type="Bgee" id="ENSMODG00000014001">
    <property type="expression patterns" value="Expressed in blood and 9 other cell types or tissues"/>
</dbReference>
<reference evidence="21" key="3">
    <citation type="submission" date="2025-09" db="UniProtKB">
        <authorList>
            <consortium name="Ensembl"/>
        </authorList>
    </citation>
    <scope>IDENTIFICATION</scope>
</reference>
<evidence type="ECO:0000256" key="6">
    <source>
        <dbReference type="ARBA" id="ARBA00022989"/>
    </source>
</evidence>
<evidence type="ECO:0000256" key="9">
    <source>
        <dbReference type="ARBA" id="ARBA00023157"/>
    </source>
</evidence>
<evidence type="ECO:0000256" key="11">
    <source>
        <dbReference type="ARBA" id="ARBA00023180"/>
    </source>
</evidence>
<dbReference type="InterPro" id="IPR003910">
    <property type="entry name" value="GPR1/GPR3/GPR5"/>
</dbReference>
<evidence type="ECO:0000256" key="16">
    <source>
        <dbReference type="ARBA" id="ARBA00093386"/>
    </source>
</evidence>
<evidence type="ECO:0000256" key="17">
    <source>
        <dbReference type="SAM" id="MobiDB-lite"/>
    </source>
</evidence>
<evidence type="ECO:0000256" key="5">
    <source>
        <dbReference type="ARBA" id="ARBA00022729"/>
    </source>
</evidence>
<comment type="function">
    <text evidence="16">Orphan adhesion G-protein coupled receptor (aGPCR). Ligand binding causes a conformation change that triggers signaling via guanine nucleotide-binding proteins (G proteins) and modulates the activity of downstream effectors, such as adenylate cyclase. ADGRG5 is specifically coupled to G(s) G proteins and mediates activation of adenylate cyclase activity.</text>
</comment>
<feature type="domain" description="G-protein coupled receptors family 2 profile 2" evidence="20">
    <location>
        <begin position="230"/>
        <end position="485"/>
    </location>
</feature>